<dbReference type="InterPro" id="IPR003593">
    <property type="entry name" value="AAA+_ATPase"/>
</dbReference>
<proteinExistence type="inferred from homology"/>
<evidence type="ECO:0000256" key="7">
    <source>
        <dbReference type="ARBA" id="ARBA00023306"/>
    </source>
</evidence>
<dbReference type="GO" id="GO:0003677">
    <property type="term" value="F:DNA binding"/>
    <property type="evidence" value="ECO:0007669"/>
    <property type="project" value="UniProtKB-KW"/>
</dbReference>
<dbReference type="GO" id="GO:0016887">
    <property type="term" value="F:ATP hydrolysis activity"/>
    <property type="evidence" value="ECO:0007669"/>
    <property type="project" value="InterPro"/>
</dbReference>
<evidence type="ECO:0000256" key="6">
    <source>
        <dbReference type="ARBA" id="ARBA00023242"/>
    </source>
</evidence>
<name>A0AA85ILX1_TRIRE</name>
<keyword evidence="10" id="KW-1185">Reference proteome</keyword>
<keyword evidence="5" id="KW-0238">DNA-binding</keyword>
<keyword evidence="6" id="KW-0539">Nucleus</keyword>
<dbReference type="Gene3D" id="1.10.8.60">
    <property type="match status" value="1"/>
</dbReference>
<comment type="similarity">
    <text evidence="8">Belongs to the activator 1 small subunits family. CTF18 subfamily.</text>
</comment>
<dbReference type="Proteomes" id="UP000050795">
    <property type="component" value="Unassembled WGS sequence"/>
</dbReference>
<reference evidence="11" key="2">
    <citation type="submission" date="2023-11" db="UniProtKB">
        <authorList>
            <consortium name="WormBaseParasite"/>
        </authorList>
    </citation>
    <scope>IDENTIFICATION</scope>
</reference>
<dbReference type="Pfam" id="PF00004">
    <property type="entry name" value="AAA"/>
    <property type="match status" value="1"/>
</dbReference>
<keyword evidence="7" id="KW-0131">Cell cycle</keyword>
<dbReference type="CDD" id="cd00009">
    <property type="entry name" value="AAA"/>
    <property type="match status" value="1"/>
</dbReference>
<keyword evidence="4" id="KW-0067">ATP-binding</keyword>
<evidence type="ECO:0000256" key="5">
    <source>
        <dbReference type="ARBA" id="ARBA00023125"/>
    </source>
</evidence>
<evidence type="ECO:0000313" key="11">
    <source>
        <dbReference type="WBParaSite" id="TREG1_103860.1"/>
    </source>
</evidence>
<dbReference type="InterPro" id="IPR047854">
    <property type="entry name" value="RFC_lid"/>
</dbReference>
<feature type="domain" description="AAA+ ATPase" evidence="9">
    <location>
        <begin position="177"/>
        <end position="333"/>
    </location>
</feature>
<evidence type="ECO:0000256" key="3">
    <source>
        <dbReference type="ARBA" id="ARBA00022741"/>
    </source>
</evidence>
<dbReference type="InterPro" id="IPR027417">
    <property type="entry name" value="P-loop_NTPase"/>
</dbReference>
<evidence type="ECO:0000259" key="9">
    <source>
        <dbReference type="SMART" id="SM00382"/>
    </source>
</evidence>
<dbReference type="PANTHER" id="PTHR46765:SF1">
    <property type="entry name" value="P-LOOP CONTAINING NUCLEOSIDE TRIPHOSPHATE HYDROLASES SUPERFAMILY PROTEIN"/>
    <property type="match status" value="1"/>
</dbReference>
<dbReference type="AlphaFoldDB" id="A0AA85ILX1"/>
<accession>A0AA85ILX1</accession>
<evidence type="ECO:0000256" key="4">
    <source>
        <dbReference type="ARBA" id="ARBA00022840"/>
    </source>
</evidence>
<dbReference type="CDD" id="cd18140">
    <property type="entry name" value="HLD_clamp_RFC"/>
    <property type="match status" value="1"/>
</dbReference>
<dbReference type="InterPro" id="IPR003959">
    <property type="entry name" value="ATPase_AAA_core"/>
</dbReference>
<dbReference type="Gene3D" id="3.40.50.300">
    <property type="entry name" value="P-loop containing nucleotide triphosphate hydrolases"/>
    <property type="match status" value="1"/>
</dbReference>
<protein>
    <recommendedName>
        <fullName evidence="9">AAA+ ATPase domain-containing protein</fullName>
    </recommendedName>
</protein>
<evidence type="ECO:0000256" key="1">
    <source>
        <dbReference type="ARBA" id="ARBA00004123"/>
    </source>
</evidence>
<keyword evidence="3" id="KW-0547">Nucleotide-binding</keyword>
<sequence>MKDISQDNVPSCSYSHSSSHLLKRIPLDGDYVSVTFTNGERFYLTMDDSDSGDFFHKMNNSFHKYESSGLIYEAEKIVKNHKSKLISTLVEEKECGLNFKHLWTTKYSPSSYLDLISDETTNRTLLRWLKAWDHYVFGTPAAKPQINSHVNPGSFANKPDDLESMAGEINPRDGLPRYRLVLLAGPPGLGKTTLAHLLAEHAGYQVVEINASDDRSVSVLRDRLTAIVSSSTSLNTSKRTNFGQQNYLKPCCLIMDEIDGAMPAAVEILASAAKNTLPTTSDRQVRSKKSNPPLVLRRPVICICNDLYSPSVRALRAPGVPCLTLRIPIVDLGCLISRLDIITKAEGLSVDKMTLTHLVEMSDRDIRSCLNTLQFLNSAKSSLDGDSDKFNALSAEDILSLSHFQNGLKDTQKSLFDVWRAVFTIPSQRLLSSLRRNNYNTNNSNSEDVKCKNSNFNTISARLDYVLSISDAAADHQQITMGIFENYLYGRLKDATLRVACQASDWFVFDDILNTYAQTKSNYMLLRYAGWLPCWFHLALATPSGLINSSMSTGGTKFMGGLRWPSTPIEAAATRSRYVAILDQLHLNQWNITRSISDNSLTSINSFRFLPRRHFLLDMASILITLLALLASGLRPLSAQLYSQQEKLALSKLVNLMINLGLNWTVEQDPDSNEIQYQLDPALDVVACFTKTNGLKLLGYATKQLISREMEFEIVRRSQSLISRNTNKLPTDNINDLLSKINPKPEVKSSVDTNSNIPKLTVIKSCKVKKDFFGRIIISEKLSSNNNKEGAAEDRTGKKASVINGEVYYRFKEGYSNAVRRPVIMKEFV</sequence>
<reference evidence="10" key="1">
    <citation type="submission" date="2022-06" db="EMBL/GenBank/DDBJ databases">
        <authorList>
            <person name="Berger JAMES D."/>
            <person name="Berger JAMES D."/>
        </authorList>
    </citation>
    <scope>NUCLEOTIDE SEQUENCE [LARGE SCALE GENOMIC DNA]</scope>
</reference>
<evidence type="ECO:0000313" key="10">
    <source>
        <dbReference type="Proteomes" id="UP000050795"/>
    </source>
</evidence>
<evidence type="ECO:0000256" key="8">
    <source>
        <dbReference type="ARBA" id="ARBA00043975"/>
    </source>
</evidence>
<dbReference type="GO" id="GO:0005634">
    <property type="term" value="C:nucleus"/>
    <property type="evidence" value="ECO:0007669"/>
    <property type="project" value="UniProtKB-SubCell"/>
</dbReference>
<dbReference type="GO" id="GO:0006260">
    <property type="term" value="P:DNA replication"/>
    <property type="evidence" value="ECO:0007669"/>
    <property type="project" value="UniProtKB-KW"/>
</dbReference>
<organism evidence="10 11">
    <name type="scientific">Trichobilharzia regenti</name>
    <name type="common">Nasal bird schistosome</name>
    <dbReference type="NCBI Taxonomy" id="157069"/>
    <lineage>
        <taxon>Eukaryota</taxon>
        <taxon>Metazoa</taxon>
        <taxon>Spiralia</taxon>
        <taxon>Lophotrochozoa</taxon>
        <taxon>Platyhelminthes</taxon>
        <taxon>Trematoda</taxon>
        <taxon>Digenea</taxon>
        <taxon>Strigeidida</taxon>
        <taxon>Schistosomatoidea</taxon>
        <taxon>Schistosomatidae</taxon>
        <taxon>Trichobilharzia</taxon>
    </lineage>
</organism>
<dbReference type="SMART" id="SM00382">
    <property type="entry name" value="AAA"/>
    <property type="match status" value="1"/>
</dbReference>
<comment type="subcellular location">
    <subcellularLocation>
        <location evidence="1">Nucleus</location>
    </subcellularLocation>
</comment>
<dbReference type="GO" id="GO:0005524">
    <property type="term" value="F:ATP binding"/>
    <property type="evidence" value="ECO:0007669"/>
    <property type="project" value="UniProtKB-KW"/>
</dbReference>
<dbReference type="PANTHER" id="PTHR46765">
    <property type="entry name" value="P-LOOP CONTAINING NUCLEOSIDE TRIPHOSPHATE HYDROLASES SUPERFAMILY PROTEIN"/>
    <property type="match status" value="1"/>
</dbReference>
<dbReference type="SUPFAM" id="SSF52540">
    <property type="entry name" value="P-loop containing nucleoside triphosphate hydrolases"/>
    <property type="match status" value="1"/>
</dbReference>
<dbReference type="InterPro" id="IPR053016">
    <property type="entry name" value="CTF18-RFC_complex"/>
</dbReference>
<dbReference type="WBParaSite" id="TREG1_103860.1">
    <property type="protein sequence ID" value="TREG1_103860.1"/>
    <property type="gene ID" value="TREG1_103860"/>
</dbReference>
<evidence type="ECO:0000256" key="2">
    <source>
        <dbReference type="ARBA" id="ARBA00022705"/>
    </source>
</evidence>
<keyword evidence="2" id="KW-0235">DNA replication</keyword>